<dbReference type="KEGG" id="paro:CUV01_07050"/>
<keyword evidence="3" id="KW-1185">Reference proteome</keyword>
<evidence type="ECO:0000313" key="2">
    <source>
        <dbReference type="EMBL" id="AUH33179.1"/>
    </source>
</evidence>
<name>A0A2K9EFR2_9RHOB</name>
<organism evidence="2 3">
    <name type="scientific">Paracoccus tegillarcae</name>
    <dbReference type="NCBI Taxonomy" id="1529068"/>
    <lineage>
        <taxon>Bacteria</taxon>
        <taxon>Pseudomonadati</taxon>
        <taxon>Pseudomonadota</taxon>
        <taxon>Alphaproteobacteria</taxon>
        <taxon>Rhodobacterales</taxon>
        <taxon>Paracoccaceae</taxon>
        <taxon>Paracoccus</taxon>
    </lineage>
</organism>
<dbReference type="AlphaFoldDB" id="A0A2K9EFR2"/>
<protein>
    <submittedName>
        <fullName evidence="2">Uncharacterized protein</fullName>
    </submittedName>
</protein>
<feature type="transmembrane region" description="Helical" evidence="1">
    <location>
        <begin position="40"/>
        <end position="64"/>
    </location>
</feature>
<sequence length="70" mass="7729">MRLVKWLFPCCYVAMPLGLLFISLLCGALGALVARVGFGLSWPMSTVVLILLANLIVGVGLFWLGRHRRK</sequence>
<keyword evidence="1" id="KW-1133">Transmembrane helix</keyword>
<feature type="transmembrane region" description="Helical" evidence="1">
    <location>
        <begin position="12"/>
        <end position="34"/>
    </location>
</feature>
<evidence type="ECO:0000313" key="3">
    <source>
        <dbReference type="Proteomes" id="UP000233742"/>
    </source>
</evidence>
<keyword evidence="1" id="KW-0812">Transmembrane</keyword>
<reference evidence="2 3" key="1">
    <citation type="submission" date="2017-12" db="EMBL/GenBank/DDBJ databases">
        <authorList>
            <person name="Hurst M.R.H."/>
        </authorList>
    </citation>
    <scope>NUCLEOTIDE SEQUENCE [LARGE SCALE GENOMIC DNA]</scope>
    <source>
        <strain evidence="2 3">BM15</strain>
    </source>
</reference>
<evidence type="ECO:0000256" key="1">
    <source>
        <dbReference type="SAM" id="Phobius"/>
    </source>
</evidence>
<accession>A0A2K9EFR2</accession>
<keyword evidence="1" id="KW-0472">Membrane</keyword>
<proteinExistence type="predicted"/>
<dbReference type="EMBL" id="CP025408">
    <property type="protein sequence ID" value="AUH33179.1"/>
    <property type="molecule type" value="Genomic_DNA"/>
</dbReference>
<gene>
    <name evidence="2" type="ORF">CUV01_07050</name>
</gene>
<dbReference type="Proteomes" id="UP000233742">
    <property type="component" value="Chromosome"/>
</dbReference>